<keyword evidence="2" id="KW-0175">Coiled coil</keyword>
<evidence type="ECO:0000256" key="1">
    <source>
        <dbReference type="ARBA" id="ARBA00022465"/>
    </source>
</evidence>
<keyword evidence="6" id="KW-1185">Reference proteome</keyword>
<dbReference type="GO" id="GO:0098003">
    <property type="term" value="P:viral tail assembly"/>
    <property type="evidence" value="ECO:0007669"/>
    <property type="project" value="UniProtKB-KW"/>
</dbReference>
<dbReference type="KEGG" id="vg:24608626"/>
<evidence type="ECO:0000256" key="2">
    <source>
        <dbReference type="SAM" id="Coils"/>
    </source>
</evidence>
<gene>
    <name evidence="5" type="ORF">CPT_Seurat15</name>
</gene>
<dbReference type="OrthoDB" id="305at10239"/>
<dbReference type="Proteomes" id="UP000030205">
    <property type="component" value="Segment"/>
</dbReference>
<dbReference type="Pfam" id="PF06120">
    <property type="entry name" value="Phage_HK97_TLTM"/>
    <property type="match status" value="1"/>
</dbReference>
<keyword evidence="1" id="KW-1245">Viral tail assembly</keyword>
<dbReference type="Pfam" id="PF20155">
    <property type="entry name" value="TMP_3"/>
    <property type="match status" value="1"/>
</dbReference>
<keyword evidence="1" id="KW-1188">Viral release from host cell</keyword>
<protein>
    <submittedName>
        <fullName evidence="5">Tape measure protein</fullName>
    </submittedName>
</protein>
<dbReference type="InterPro" id="IPR013491">
    <property type="entry name" value="Tape_meas_N"/>
</dbReference>
<proteinExistence type="predicted"/>
<feature type="coiled-coil region" evidence="2">
    <location>
        <begin position="483"/>
        <end position="562"/>
    </location>
</feature>
<accession>A0A0A0RVZ2</accession>
<reference evidence="5 6" key="1">
    <citation type="submission" date="2014-07" db="EMBL/GenBank/DDBJ databases">
        <title>The Complete Genome of Enterotoxigenic Escherichia coli Siphophage Seurat.</title>
        <authorList>
            <person name="Doan D.P."/>
            <person name="Lessor L.E."/>
            <person name="Hernandez A.C."/>
            <person name="Everett G.F.K."/>
        </authorList>
    </citation>
    <scope>NUCLEOTIDE SEQUENCE [LARGE SCALE GENOMIC DNA]</scope>
</reference>
<evidence type="ECO:0000259" key="4">
    <source>
        <dbReference type="Pfam" id="PF20155"/>
    </source>
</evidence>
<evidence type="ECO:0000313" key="5">
    <source>
        <dbReference type="EMBL" id="AIW03878.1"/>
    </source>
</evidence>
<feature type="domain" description="Tape measure protein N-terminal" evidence="4">
    <location>
        <begin position="76"/>
        <end position="264"/>
    </location>
</feature>
<dbReference type="InterPro" id="IPR009302">
    <property type="entry name" value="Tail_length_tape_measure"/>
</dbReference>
<feature type="domain" description="Tail length tape measure" evidence="3">
    <location>
        <begin position="420"/>
        <end position="505"/>
    </location>
</feature>
<feature type="coiled-coil region" evidence="2">
    <location>
        <begin position="755"/>
        <end position="782"/>
    </location>
</feature>
<dbReference type="NCBIfam" id="TIGR02675">
    <property type="entry name" value="tape_meas_nterm"/>
    <property type="match status" value="1"/>
</dbReference>
<evidence type="ECO:0000259" key="3">
    <source>
        <dbReference type="Pfam" id="PF06120"/>
    </source>
</evidence>
<name>A0A0A0RVZ2_9CAUD</name>
<dbReference type="EMBL" id="KM236243">
    <property type="protein sequence ID" value="AIW03878.1"/>
    <property type="molecule type" value="Genomic_DNA"/>
</dbReference>
<evidence type="ECO:0000313" key="6">
    <source>
        <dbReference type="Proteomes" id="UP000030205"/>
    </source>
</evidence>
<sequence length="1038" mass="110292">MAETASLVIRVDARGISTADSMLRNLARTGDTAERSAQRVTSSYKTLSNTSNELATVTSRLDAAIVGMISVDTISRVISLSDSWTILTNKLELARMGNETVADSQQRVFDIAQRSRTSLEATATLYSRLQRAMKNTGMTGMELGRITETINKAMIVSGATSHEASAALIQFSQAMASGVLRGDEFRSVAEQAPRLTQIMSDALGVTIGQLREMAYSGKLSADVVIKSLSGAADTIDKEFSRTMPTFNQQWTVATNNLTKFMGESQKTQGAVAALGQTFVALSENLGTVVTVGSALATVITARIITAMLAKTKASIAAAKASQMEAAQTAATTAVMQSSIGVTAQKAAADRAASLAALQVARGSLAVAKGTAAEAGARLALINATRAHSAAIMADVQARQALNAALNATVPAASRAATAMSVLRGAMGLIGGPVGVAMLAAGAIYSYKASLEAGRAENNQFADSVDSVRDKLMQMTEAQLAANAVKARAILPELEEQLKREQNALKSATETQKFYEAQLKRRAASGRDTASAEKNLQIATDNVKLAAERAEEAQRRYNNVLEMTSPAIEKIIPLARQLAADMKAVLNIKSGPLIDEKVLDRFKGQLGDVNREIDVNTVKGAGNARQAAILSGLYQTLGKDADTYGSLIRKVAMGQDVSSEATSESAKELVKYAQDLAQALGKNYDLEEAERNRTKATKDGIKAEQQNAKVIDDLRNKLNEVTTGVKENAKAKAQAVALNKLNTSATAAEKAEVMSLAAAIYEAEEAQKKLDERKKNRKVAQGLLDEGMTDYEKIAYEQNTKIADLNAKQRADDLAHYQLYEDAKTQVLKKASMERENLDKVLMNRMISFSQESLGIIMDGLSQAVSQQNFFYKAMFAAQKAMQIPSILANTETAASAALAWGTQQGGATMGATMAAIVKTMGYASAATVGGLAIAGMAHDGIDNVPREGTWLLDKGERVLNAPSNDKLNRFLDSQASQQGGVNMSGGVSIVQYITVQGNGDAALTQAMQKAARDGAEQGYNKVLNDFASRGTIRRTAMG</sequence>
<organism evidence="5 6">
    <name type="scientific">Escherichia phage Seurat</name>
    <dbReference type="NCBI Taxonomy" id="1540098"/>
    <lineage>
        <taxon>Viruses</taxon>
        <taxon>Duplodnaviria</taxon>
        <taxon>Heunggongvirae</taxon>
        <taxon>Uroviricota</taxon>
        <taxon>Caudoviricetes</taxon>
        <taxon>Queuovirinae</taxon>
        <taxon>Seuratvirus</taxon>
        <taxon>Seuratvirus seurat</taxon>
    </lineage>
</organism>
<dbReference type="RefSeq" id="YP_009151959.1">
    <property type="nucleotide sequence ID" value="NC_027378.1"/>
</dbReference>
<dbReference type="GeneID" id="24608626"/>